<keyword evidence="6" id="KW-0472">Membrane</keyword>
<proteinExistence type="inferred from homology"/>
<evidence type="ECO:0000256" key="1">
    <source>
        <dbReference type="ARBA" id="ARBA00022475"/>
    </source>
</evidence>
<dbReference type="InterPro" id="IPR018936">
    <property type="entry name" value="PI3/4_kinase_CS"/>
</dbReference>
<dbReference type="AlphaFoldDB" id="A0A9P6T7A6"/>
<feature type="domain" description="PI3K/PI4K catalytic" evidence="9">
    <location>
        <begin position="159"/>
        <end position="563"/>
    </location>
</feature>
<evidence type="ECO:0000256" key="4">
    <source>
        <dbReference type="ARBA" id="ARBA00022777"/>
    </source>
</evidence>
<comment type="subcellular location">
    <subcellularLocation>
        <location evidence="7">Cell membrane</location>
        <topology evidence="7">Peripheral membrane protein</topology>
    </subcellularLocation>
    <subcellularLocation>
        <location evidence="7">Vacuole membrane</location>
        <topology evidence="7">Peripheral membrane protein</topology>
    </subcellularLocation>
</comment>
<evidence type="ECO:0000313" key="10">
    <source>
        <dbReference type="EMBL" id="KAG0141711.1"/>
    </source>
</evidence>
<dbReference type="InterPro" id="IPR039756">
    <property type="entry name" value="Lsb6/PI4K2"/>
</dbReference>
<dbReference type="Pfam" id="PF00454">
    <property type="entry name" value="PI3_PI4_kinase"/>
    <property type="match status" value="1"/>
</dbReference>
<comment type="similarity">
    <text evidence="7">Belongs to the PI3/PI4-kinase family.</text>
</comment>
<dbReference type="OrthoDB" id="3349449at2759"/>
<dbReference type="GO" id="GO:0046854">
    <property type="term" value="P:phosphatidylinositol phosphate biosynthetic process"/>
    <property type="evidence" value="ECO:0007669"/>
    <property type="project" value="UniProtKB-UniRule"/>
</dbReference>
<feature type="compositionally biased region" description="Basic residues" evidence="8">
    <location>
        <begin position="84"/>
        <end position="93"/>
    </location>
</feature>
<dbReference type="PROSITE" id="PS00916">
    <property type="entry name" value="PI3_4_KINASE_2"/>
    <property type="match status" value="1"/>
</dbReference>
<feature type="region of interest" description="Disordered" evidence="8">
    <location>
        <begin position="1"/>
        <end position="42"/>
    </location>
</feature>
<comment type="caution">
    <text evidence="10">The sequence shown here is derived from an EMBL/GenBank/DDBJ whole genome shotgun (WGS) entry which is preliminary data.</text>
</comment>
<evidence type="ECO:0000256" key="2">
    <source>
        <dbReference type="ARBA" id="ARBA00022679"/>
    </source>
</evidence>
<dbReference type="Proteomes" id="UP000886653">
    <property type="component" value="Unassembled WGS sequence"/>
</dbReference>
<evidence type="ECO:0000256" key="7">
    <source>
        <dbReference type="RuleBase" id="RU367084"/>
    </source>
</evidence>
<dbReference type="GO" id="GO:0005524">
    <property type="term" value="F:ATP binding"/>
    <property type="evidence" value="ECO:0007669"/>
    <property type="project" value="UniProtKB-UniRule"/>
</dbReference>
<feature type="compositionally biased region" description="Polar residues" evidence="8">
    <location>
        <begin position="56"/>
        <end position="66"/>
    </location>
</feature>
<keyword evidence="2 7" id="KW-0808">Transferase</keyword>
<dbReference type="PROSITE" id="PS50290">
    <property type="entry name" value="PI3_4_KINASE_3"/>
    <property type="match status" value="1"/>
</dbReference>
<dbReference type="PANTHER" id="PTHR12865">
    <property type="entry name" value="PHOSPHATIDYLINOSITOL 4-KINASE TYPE-II"/>
    <property type="match status" value="1"/>
</dbReference>
<feature type="region of interest" description="Disordered" evidence="8">
    <location>
        <begin position="56"/>
        <end position="93"/>
    </location>
</feature>
<dbReference type="GO" id="GO:0004430">
    <property type="term" value="F:1-phosphatidylinositol 4-kinase activity"/>
    <property type="evidence" value="ECO:0007669"/>
    <property type="project" value="UniProtKB-UniRule"/>
</dbReference>
<evidence type="ECO:0000256" key="8">
    <source>
        <dbReference type="SAM" id="MobiDB-lite"/>
    </source>
</evidence>
<evidence type="ECO:0000313" key="11">
    <source>
        <dbReference type="Proteomes" id="UP000886653"/>
    </source>
</evidence>
<dbReference type="GO" id="GO:0000329">
    <property type="term" value="C:fungal-type vacuole membrane"/>
    <property type="evidence" value="ECO:0007669"/>
    <property type="project" value="TreeGrafter"/>
</dbReference>
<dbReference type="GO" id="GO:0007032">
    <property type="term" value="P:endosome organization"/>
    <property type="evidence" value="ECO:0007669"/>
    <property type="project" value="TreeGrafter"/>
</dbReference>
<comment type="catalytic activity">
    <reaction evidence="7">
        <text>a 1,2-diacyl-sn-glycero-3-phospho-(1D-myo-inositol) + ATP = a 1,2-diacyl-sn-glycero-3-phospho-(1D-myo-inositol 4-phosphate) + ADP + H(+)</text>
        <dbReference type="Rhea" id="RHEA:19877"/>
        <dbReference type="ChEBI" id="CHEBI:15378"/>
        <dbReference type="ChEBI" id="CHEBI:30616"/>
        <dbReference type="ChEBI" id="CHEBI:57880"/>
        <dbReference type="ChEBI" id="CHEBI:58178"/>
        <dbReference type="ChEBI" id="CHEBI:456216"/>
        <dbReference type="EC" id="2.7.1.67"/>
    </reaction>
</comment>
<dbReference type="GO" id="GO:0005886">
    <property type="term" value="C:plasma membrane"/>
    <property type="evidence" value="ECO:0007669"/>
    <property type="project" value="UniProtKB-SubCell"/>
</dbReference>
<feature type="region of interest" description="Disordered" evidence="8">
    <location>
        <begin position="423"/>
        <end position="443"/>
    </location>
</feature>
<evidence type="ECO:0000259" key="9">
    <source>
        <dbReference type="PROSITE" id="PS50290"/>
    </source>
</evidence>
<reference evidence="10" key="1">
    <citation type="submission" date="2013-11" db="EMBL/GenBank/DDBJ databases">
        <title>Genome sequence of the fusiform rust pathogen reveals effectors for host alternation and coevolution with pine.</title>
        <authorList>
            <consortium name="DOE Joint Genome Institute"/>
            <person name="Smith K."/>
            <person name="Pendleton A."/>
            <person name="Kubisiak T."/>
            <person name="Anderson C."/>
            <person name="Salamov A."/>
            <person name="Aerts A."/>
            <person name="Riley R."/>
            <person name="Clum A."/>
            <person name="Lindquist E."/>
            <person name="Ence D."/>
            <person name="Campbell M."/>
            <person name="Kronenberg Z."/>
            <person name="Feau N."/>
            <person name="Dhillon B."/>
            <person name="Hamelin R."/>
            <person name="Burleigh J."/>
            <person name="Smith J."/>
            <person name="Yandell M."/>
            <person name="Nelson C."/>
            <person name="Grigoriev I."/>
            <person name="Davis J."/>
        </authorList>
    </citation>
    <scope>NUCLEOTIDE SEQUENCE</scope>
    <source>
        <strain evidence="10">G11</strain>
    </source>
</reference>
<dbReference type="GO" id="GO:0007030">
    <property type="term" value="P:Golgi organization"/>
    <property type="evidence" value="ECO:0007669"/>
    <property type="project" value="TreeGrafter"/>
</dbReference>
<name>A0A9P6T7A6_9BASI</name>
<keyword evidence="5 7" id="KW-0067">ATP-binding</keyword>
<evidence type="ECO:0000256" key="3">
    <source>
        <dbReference type="ARBA" id="ARBA00022741"/>
    </source>
</evidence>
<dbReference type="InterPro" id="IPR000403">
    <property type="entry name" value="PI3/4_kinase_cat_dom"/>
</dbReference>
<dbReference type="GO" id="GO:0005802">
    <property type="term" value="C:trans-Golgi network"/>
    <property type="evidence" value="ECO:0007669"/>
    <property type="project" value="TreeGrafter"/>
</dbReference>
<dbReference type="GO" id="GO:0005768">
    <property type="term" value="C:endosome"/>
    <property type="evidence" value="ECO:0007669"/>
    <property type="project" value="UniProtKB-UniRule"/>
</dbReference>
<keyword evidence="11" id="KW-1185">Reference proteome</keyword>
<keyword evidence="4 7" id="KW-0418">Kinase</keyword>
<accession>A0A9P6T7A6</accession>
<keyword evidence="3 7" id="KW-0547">Nucleotide-binding</keyword>
<organism evidence="10 11">
    <name type="scientific">Cronartium quercuum f. sp. fusiforme G11</name>
    <dbReference type="NCBI Taxonomy" id="708437"/>
    <lineage>
        <taxon>Eukaryota</taxon>
        <taxon>Fungi</taxon>
        <taxon>Dikarya</taxon>
        <taxon>Basidiomycota</taxon>
        <taxon>Pucciniomycotina</taxon>
        <taxon>Pucciniomycetes</taxon>
        <taxon>Pucciniales</taxon>
        <taxon>Coleosporiaceae</taxon>
        <taxon>Cronartium</taxon>
    </lineage>
</organism>
<gene>
    <name evidence="10" type="ORF">CROQUDRAFT_135983</name>
</gene>
<sequence>MSVSDHHPSLPRPSAKGKAKMVDPIPDDQETSTEPSAADLSNLESVLTQWKTTLSGKFPHRQQSPKDSCYASPGAFSSEEQQPRRKNRRARRSLKVRLRNQQARRPVIASQTVFSPPPSFPPLLPLPTRTLDHKAPVTSDQFLATVEAVRLAISHPTKPLLPKLNLSGSSGSYFCKALVDGNVEVVGIFKPKDEEPYGAMNPKWTKWFHRVLLAPIIGGFGRSCLIPNLSYLSEAAASVLDRRLEAYIVPHTEVVNISSSTFFYSWLDRQAATRKSKPRPLPQKPGSFQLFCNGFEDASTVLRTHPWPGRPLGDTFDPHRRRRPRKTFSLYRLLCGQRADVAESDEDSIASDDGNEDDKLSSPSRPMDWYWTQELMDDFRHEMEKLVILDYLMRNTDRGLDNFMIKVCNANCHSSRSRKISATTVGTASSHVGGGTPDAEDLSRRPHCHVAAIDNSLAFPHHHPNGWRDYSYGWLWLPISLIGQPFSSGTRAHYLRLLTDPSWWAETVFELRKLFGTDPDFNVAMFERQIALLKGQGWNIVESLRHADEGPLELCRRKKALVWDEPMELPPVVRPQPVPGSAPASDCGPYPVQEPMRTSTAPTGTAIRPPTSIARSWSAHTADSVLHRPPRPVSLAARLAGGSEEIDAARGVDVMKQMDAMQAWEENEGLNSPGTVGSYGTFQPFSFETEAEDETEEERAPLLNSRAPKRTGAVGFGERVEFVKAQPVFKNC</sequence>
<feature type="region of interest" description="Disordered" evidence="8">
    <location>
        <begin position="344"/>
        <end position="363"/>
    </location>
</feature>
<feature type="compositionally biased region" description="Acidic residues" evidence="8">
    <location>
        <begin position="344"/>
        <end position="356"/>
    </location>
</feature>
<feature type="region of interest" description="Disordered" evidence="8">
    <location>
        <begin position="689"/>
        <end position="710"/>
    </location>
</feature>
<dbReference type="PANTHER" id="PTHR12865:SF1">
    <property type="entry name" value="PHOSPHATIDYLINOSITOL 4-KINASE TYPE 2"/>
    <property type="match status" value="1"/>
</dbReference>
<protein>
    <recommendedName>
        <fullName evidence="7">Phosphatidylinositol 4-kinase</fullName>
        <ecNumber evidence="7">2.7.1.67</ecNumber>
    </recommendedName>
</protein>
<evidence type="ECO:0000256" key="6">
    <source>
        <dbReference type="ARBA" id="ARBA00023136"/>
    </source>
</evidence>
<evidence type="ECO:0000256" key="5">
    <source>
        <dbReference type="ARBA" id="ARBA00022840"/>
    </source>
</evidence>
<keyword evidence="1 7" id="KW-1003">Cell membrane</keyword>
<dbReference type="EC" id="2.7.1.67" evidence="7"/>
<comment type="cofactor">
    <cofactor evidence="7">
        <name>Mg(2+)</name>
        <dbReference type="ChEBI" id="CHEBI:18420"/>
    </cofactor>
    <cofactor evidence="7">
        <name>Mn(2+)</name>
        <dbReference type="ChEBI" id="CHEBI:29035"/>
    </cofactor>
</comment>
<dbReference type="EMBL" id="MU167374">
    <property type="protein sequence ID" value="KAG0141711.1"/>
    <property type="molecule type" value="Genomic_DNA"/>
</dbReference>